<dbReference type="Proteomes" id="UP001341281">
    <property type="component" value="Chromosome 03"/>
</dbReference>
<organism evidence="2 3">
    <name type="scientific">Paspalum notatum var. saurae</name>
    <dbReference type="NCBI Taxonomy" id="547442"/>
    <lineage>
        <taxon>Eukaryota</taxon>
        <taxon>Viridiplantae</taxon>
        <taxon>Streptophyta</taxon>
        <taxon>Embryophyta</taxon>
        <taxon>Tracheophyta</taxon>
        <taxon>Spermatophyta</taxon>
        <taxon>Magnoliopsida</taxon>
        <taxon>Liliopsida</taxon>
        <taxon>Poales</taxon>
        <taxon>Poaceae</taxon>
        <taxon>PACMAD clade</taxon>
        <taxon>Panicoideae</taxon>
        <taxon>Andropogonodae</taxon>
        <taxon>Paspaleae</taxon>
        <taxon>Paspalinae</taxon>
        <taxon>Paspalum</taxon>
    </lineage>
</organism>
<gene>
    <name evidence="2" type="ORF">U9M48_015620</name>
</gene>
<proteinExistence type="predicted"/>
<evidence type="ECO:0000313" key="3">
    <source>
        <dbReference type="Proteomes" id="UP001341281"/>
    </source>
</evidence>
<keyword evidence="3" id="KW-1185">Reference proteome</keyword>
<feature type="compositionally biased region" description="Low complexity" evidence="1">
    <location>
        <begin position="29"/>
        <end position="40"/>
    </location>
</feature>
<sequence>MGLPRGNGDRDDAELPATSQSQTPIDASGGPRARAAAGPAELPVVYATPNPSRGRMGRARHRLPTS</sequence>
<evidence type="ECO:0000313" key="2">
    <source>
        <dbReference type="EMBL" id="WVZ66400.1"/>
    </source>
</evidence>
<feature type="compositionally biased region" description="Basic residues" evidence="1">
    <location>
        <begin position="55"/>
        <end position="66"/>
    </location>
</feature>
<dbReference type="AlphaFoldDB" id="A0AAQ3WM28"/>
<name>A0AAQ3WM28_PASNO</name>
<reference evidence="2 3" key="1">
    <citation type="submission" date="2024-02" db="EMBL/GenBank/DDBJ databases">
        <title>High-quality chromosome-scale genome assembly of Pensacola bahiagrass (Paspalum notatum Flugge var. saurae).</title>
        <authorList>
            <person name="Vega J.M."/>
            <person name="Podio M."/>
            <person name="Orjuela J."/>
            <person name="Siena L.A."/>
            <person name="Pessino S.C."/>
            <person name="Combes M.C."/>
            <person name="Mariac C."/>
            <person name="Albertini E."/>
            <person name="Pupilli F."/>
            <person name="Ortiz J.P.A."/>
            <person name="Leblanc O."/>
        </authorList>
    </citation>
    <scope>NUCLEOTIDE SEQUENCE [LARGE SCALE GENOMIC DNA]</scope>
    <source>
        <strain evidence="2">R1</strain>
        <tissue evidence="2">Leaf</tissue>
    </source>
</reference>
<protein>
    <submittedName>
        <fullName evidence="2">Uncharacterized protein</fullName>
    </submittedName>
</protein>
<accession>A0AAQ3WM28</accession>
<evidence type="ECO:0000256" key="1">
    <source>
        <dbReference type="SAM" id="MobiDB-lite"/>
    </source>
</evidence>
<dbReference type="EMBL" id="CP144747">
    <property type="protein sequence ID" value="WVZ66400.1"/>
    <property type="molecule type" value="Genomic_DNA"/>
</dbReference>
<feature type="region of interest" description="Disordered" evidence="1">
    <location>
        <begin position="1"/>
        <end position="66"/>
    </location>
</feature>